<accession>A0A854QMU0</accession>
<evidence type="ECO:0000313" key="1">
    <source>
        <dbReference type="EMBL" id="OXG30778.1"/>
    </source>
</evidence>
<organism evidence="1 2">
    <name type="scientific">Cryptococcus neoformans Tu259-1</name>
    <dbReference type="NCBI Taxonomy" id="1230072"/>
    <lineage>
        <taxon>Eukaryota</taxon>
        <taxon>Fungi</taxon>
        <taxon>Dikarya</taxon>
        <taxon>Basidiomycota</taxon>
        <taxon>Agaricomycotina</taxon>
        <taxon>Tremellomycetes</taxon>
        <taxon>Tremellales</taxon>
        <taxon>Cryptococcaceae</taxon>
        <taxon>Cryptococcus</taxon>
        <taxon>Cryptococcus neoformans species complex</taxon>
    </lineage>
</organism>
<sequence>MSEPFESRPTLQALATPGQ</sequence>
<reference evidence="1 2" key="1">
    <citation type="submission" date="2017-06" db="EMBL/GenBank/DDBJ databases">
        <title>Global population genomics of the pathogenic fungus Cryptococcus neoformans var. grubii.</title>
        <authorList>
            <person name="Cuomo C."/>
            <person name="Litvintseva A."/>
            <person name="Chen Y."/>
            <person name="Young S."/>
            <person name="Zeng Q."/>
            <person name="Chapman S."/>
            <person name="Gujja S."/>
            <person name="Saif S."/>
            <person name="Birren B."/>
        </authorList>
    </citation>
    <scope>NUCLEOTIDE SEQUENCE [LARGE SCALE GENOMIC DNA]</scope>
    <source>
        <strain evidence="1 2">Tu259-1</strain>
    </source>
</reference>
<dbReference type="EMBL" id="AMKT01000004">
    <property type="protein sequence ID" value="OXG30778.1"/>
    <property type="molecule type" value="Genomic_DNA"/>
</dbReference>
<name>A0A854QMU0_CRYNE</name>
<proteinExistence type="predicted"/>
<dbReference type="AlphaFoldDB" id="A0A854QMU0"/>
<dbReference type="Proteomes" id="UP000199727">
    <property type="component" value="Unassembled WGS sequence"/>
</dbReference>
<gene>
    <name evidence="1" type="ORF">C361_00112</name>
</gene>
<protein>
    <submittedName>
        <fullName evidence="1">Uncharacterized protein</fullName>
    </submittedName>
</protein>
<evidence type="ECO:0000313" key="2">
    <source>
        <dbReference type="Proteomes" id="UP000199727"/>
    </source>
</evidence>
<comment type="caution">
    <text evidence="1">The sequence shown here is derived from an EMBL/GenBank/DDBJ whole genome shotgun (WGS) entry which is preliminary data.</text>
</comment>